<name>I2F2Q4_9BACT</name>
<dbReference type="RefSeq" id="WP_014730319.1">
    <property type="nucleotide sequence ID" value="NC_017934.1"/>
</dbReference>
<gene>
    <name evidence="2" type="ORF">Theba_0481</name>
</gene>
<dbReference type="GO" id="GO:0046872">
    <property type="term" value="F:metal ion binding"/>
    <property type="evidence" value="ECO:0007669"/>
    <property type="project" value="InterPro"/>
</dbReference>
<dbReference type="InterPro" id="IPR009078">
    <property type="entry name" value="Ferritin-like_SF"/>
</dbReference>
<dbReference type="Proteomes" id="UP000002881">
    <property type="component" value="Chromosome"/>
</dbReference>
<sequence>MITVGDMLDIALRIESVGYSYYQKLSEKTSGEVKSLFVKLATQEREHAAVFRKMLKDADNSLIAKDWEDNVGYLKSYAEISIFPRTESIDVPDNINKAISSAVEVEKDSIIFYSDLSSFIPDCKELKDIIEEERRHLHDLVKLYGSI</sequence>
<dbReference type="KEGG" id="mpg:Theba_0481"/>
<proteinExistence type="predicted"/>
<dbReference type="HOGENOM" id="CLU_122749_1_0_0"/>
<dbReference type="GeneID" id="87106333"/>
<dbReference type="Pfam" id="PF02915">
    <property type="entry name" value="Rubrerythrin"/>
    <property type="match status" value="1"/>
</dbReference>
<dbReference type="GO" id="GO:0016491">
    <property type="term" value="F:oxidoreductase activity"/>
    <property type="evidence" value="ECO:0007669"/>
    <property type="project" value="InterPro"/>
</dbReference>
<dbReference type="InterPro" id="IPR012347">
    <property type="entry name" value="Ferritin-like"/>
</dbReference>
<organism evidence="2 3">
    <name type="scientific">Mesotoga prima MesG1.Ag.4.2</name>
    <dbReference type="NCBI Taxonomy" id="660470"/>
    <lineage>
        <taxon>Bacteria</taxon>
        <taxon>Thermotogati</taxon>
        <taxon>Thermotogota</taxon>
        <taxon>Thermotogae</taxon>
        <taxon>Kosmotogales</taxon>
        <taxon>Kosmotogaceae</taxon>
        <taxon>Mesotoga</taxon>
    </lineage>
</organism>
<dbReference type="PANTHER" id="PTHR33531:SF7">
    <property type="entry name" value="HYPOTHETICAL MEMBRANE PROTEIN, CONSERVED"/>
    <property type="match status" value="1"/>
</dbReference>
<keyword evidence="3" id="KW-1185">Reference proteome</keyword>
<protein>
    <recommendedName>
        <fullName evidence="1">Rubrerythrin diiron-binding domain-containing protein</fullName>
    </recommendedName>
</protein>
<dbReference type="STRING" id="660470.Theba_0481"/>
<evidence type="ECO:0000313" key="2">
    <source>
        <dbReference type="EMBL" id="AFK06207.1"/>
    </source>
</evidence>
<evidence type="ECO:0000313" key="3">
    <source>
        <dbReference type="Proteomes" id="UP000002881"/>
    </source>
</evidence>
<dbReference type="Gene3D" id="1.20.1260.10">
    <property type="match status" value="1"/>
</dbReference>
<dbReference type="CDD" id="cd01045">
    <property type="entry name" value="Ferritin_like_AB"/>
    <property type="match status" value="1"/>
</dbReference>
<evidence type="ECO:0000259" key="1">
    <source>
        <dbReference type="Pfam" id="PF02915"/>
    </source>
</evidence>
<reference evidence="2 3" key="1">
    <citation type="journal article" date="2012" name="Genome Biol. Evol.">
        <title>Genome Sequence of the Mesophilic Thermotogales Bacterium Mesotoga prima MesG1.Ag.4.2 Reveals the Largest Thermotogales Genome To Date.</title>
        <authorList>
            <person name="Zhaxybayeva O."/>
            <person name="Swithers K.S."/>
            <person name="Foght J."/>
            <person name="Green A.G."/>
            <person name="Bruce D."/>
            <person name="Detter C."/>
            <person name="Han S."/>
            <person name="Teshima H."/>
            <person name="Han J."/>
            <person name="Woyke T."/>
            <person name="Pitluck S."/>
            <person name="Nolan M."/>
            <person name="Ivanova N."/>
            <person name="Pati A."/>
            <person name="Land M.L."/>
            <person name="Dlutek M."/>
            <person name="Doolittle W.F."/>
            <person name="Noll K.M."/>
            <person name="Nesbo C.L."/>
        </authorList>
    </citation>
    <scope>NUCLEOTIDE SEQUENCE [LARGE SCALE GENOMIC DNA]</scope>
    <source>
        <strain evidence="3">mesG1.Ag.4.2</strain>
    </source>
</reference>
<dbReference type="EMBL" id="CP003532">
    <property type="protein sequence ID" value="AFK06207.1"/>
    <property type="molecule type" value="Genomic_DNA"/>
</dbReference>
<feature type="domain" description="Rubrerythrin diiron-binding" evidence="1">
    <location>
        <begin position="6"/>
        <end position="144"/>
    </location>
</feature>
<dbReference type="InterPro" id="IPR003251">
    <property type="entry name" value="Rr_diiron-bd_dom"/>
</dbReference>
<accession>I2F2Q4</accession>
<dbReference type="eggNOG" id="COG1633">
    <property type="taxonomic scope" value="Bacteria"/>
</dbReference>
<dbReference type="SUPFAM" id="SSF47240">
    <property type="entry name" value="Ferritin-like"/>
    <property type="match status" value="1"/>
</dbReference>
<dbReference type="PANTHER" id="PTHR33531">
    <property type="entry name" value="RUBRERYTHRIN SUBFAMILY"/>
    <property type="match status" value="1"/>
</dbReference>
<dbReference type="AlphaFoldDB" id="I2F2Q4"/>